<feature type="transmembrane region" description="Helical" evidence="6">
    <location>
        <begin position="428"/>
        <end position="447"/>
    </location>
</feature>
<feature type="transmembrane region" description="Helical" evidence="6">
    <location>
        <begin position="299"/>
        <end position="318"/>
    </location>
</feature>
<evidence type="ECO:0000313" key="8">
    <source>
        <dbReference type="Proteomes" id="UP000694924"/>
    </source>
</evidence>
<feature type="transmembrane region" description="Helical" evidence="6">
    <location>
        <begin position="110"/>
        <end position="134"/>
    </location>
</feature>
<keyword evidence="2 6" id="KW-0812">Transmembrane</keyword>
<dbReference type="InterPro" id="IPR003663">
    <property type="entry name" value="Sugar/inositol_transpt"/>
</dbReference>
<feature type="transmembrane region" description="Helical" evidence="6">
    <location>
        <begin position="85"/>
        <end position="104"/>
    </location>
</feature>
<dbReference type="InterPro" id="IPR050549">
    <property type="entry name" value="MFS_Trehalose_Transporter"/>
</dbReference>
<feature type="transmembrane region" description="Helical" evidence="6">
    <location>
        <begin position="51"/>
        <end position="78"/>
    </location>
</feature>
<feature type="domain" description="Major facilitator superfamily (MFS) profile" evidence="7">
    <location>
        <begin position="22"/>
        <end position="451"/>
    </location>
</feature>
<feature type="transmembrane region" description="Helical" evidence="6">
    <location>
        <begin position="177"/>
        <end position="196"/>
    </location>
</feature>
<accession>A0ABM1IKN6</accession>
<dbReference type="InterPro" id="IPR020846">
    <property type="entry name" value="MFS_dom"/>
</dbReference>
<feature type="transmembrane region" description="Helical" evidence="6">
    <location>
        <begin position="21"/>
        <end position="39"/>
    </location>
</feature>
<dbReference type="InterPro" id="IPR036259">
    <property type="entry name" value="MFS_trans_sf"/>
</dbReference>
<comment type="subcellular location">
    <subcellularLocation>
        <location evidence="1">Membrane</location>
        <topology evidence="1">Multi-pass membrane protein</topology>
    </subcellularLocation>
</comment>
<dbReference type="Gene3D" id="1.20.1250.20">
    <property type="entry name" value="MFS general substrate transporter like domains"/>
    <property type="match status" value="1"/>
</dbReference>
<dbReference type="PRINTS" id="PR00171">
    <property type="entry name" value="SUGRTRNSPORT"/>
</dbReference>
<keyword evidence="5" id="KW-0325">Glycoprotein</keyword>
<reference evidence="9" key="1">
    <citation type="submission" date="2025-08" db="UniProtKB">
        <authorList>
            <consortium name="RefSeq"/>
        </authorList>
    </citation>
    <scope>IDENTIFICATION</scope>
    <source>
        <tissue evidence="9">Whole body</tissue>
    </source>
</reference>
<dbReference type="PROSITE" id="PS00217">
    <property type="entry name" value="SUGAR_TRANSPORT_2"/>
    <property type="match status" value="1"/>
</dbReference>
<evidence type="ECO:0000256" key="4">
    <source>
        <dbReference type="ARBA" id="ARBA00023136"/>
    </source>
</evidence>
<dbReference type="RefSeq" id="XP_015180773.1">
    <property type="nucleotide sequence ID" value="XM_015325287.1"/>
</dbReference>
<feature type="transmembrane region" description="Helical" evidence="6">
    <location>
        <begin position="397"/>
        <end position="416"/>
    </location>
</feature>
<dbReference type="InterPro" id="IPR005829">
    <property type="entry name" value="Sugar_transporter_CS"/>
</dbReference>
<keyword evidence="4 6" id="KW-0472">Membrane</keyword>
<evidence type="ECO:0000256" key="1">
    <source>
        <dbReference type="ARBA" id="ARBA00004141"/>
    </source>
</evidence>
<feature type="transmembrane region" description="Helical" evidence="6">
    <location>
        <begin position="256"/>
        <end position="279"/>
    </location>
</feature>
<keyword evidence="3 6" id="KW-1133">Transmembrane helix</keyword>
<feature type="transmembrane region" description="Helical" evidence="6">
    <location>
        <begin position="146"/>
        <end position="165"/>
    </location>
</feature>
<dbReference type="PANTHER" id="PTHR48021:SF1">
    <property type="entry name" value="GH07001P-RELATED"/>
    <property type="match status" value="1"/>
</dbReference>
<evidence type="ECO:0000256" key="6">
    <source>
        <dbReference type="SAM" id="Phobius"/>
    </source>
</evidence>
<feature type="transmembrane region" description="Helical" evidence="6">
    <location>
        <begin position="325"/>
        <end position="345"/>
    </location>
</feature>
<dbReference type="Pfam" id="PF00083">
    <property type="entry name" value="Sugar_tr"/>
    <property type="match status" value="1"/>
</dbReference>
<keyword evidence="8" id="KW-1185">Reference proteome</keyword>
<dbReference type="PROSITE" id="PS50850">
    <property type="entry name" value="MFS"/>
    <property type="match status" value="1"/>
</dbReference>
<evidence type="ECO:0000256" key="5">
    <source>
        <dbReference type="ARBA" id="ARBA00023180"/>
    </source>
</evidence>
<dbReference type="SUPFAM" id="SSF103473">
    <property type="entry name" value="MFS general substrate transporter"/>
    <property type="match status" value="1"/>
</dbReference>
<protein>
    <submittedName>
        <fullName evidence="9">Facilitated trehalose transporter Tret1-like</fullName>
    </submittedName>
</protein>
<organism evidence="8 9">
    <name type="scientific">Polistes dominula</name>
    <name type="common">European paper wasp</name>
    <name type="synonym">Vespa dominula</name>
    <dbReference type="NCBI Taxonomy" id="743375"/>
    <lineage>
        <taxon>Eukaryota</taxon>
        <taxon>Metazoa</taxon>
        <taxon>Ecdysozoa</taxon>
        <taxon>Arthropoda</taxon>
        <taxon>Hexapoda</taxon>
        <taxon>Insecta</taxon>
        <taxon>Pterygota</taxon>
        <taxon>Neoptera</taxon>
        <taxon>Endopterygota</taxon>
        <taxon>Hymenoptera</taxon>
        <taxon>Apocrita</taxon>
        <taxon>Aculeata</taxon>
        <taxon>Vespoidea</taxon>
        <taxon>Vespidae</taxon>
        <taxon>Polistinae</taxon>
        <taxon>Polistini</taxon>
        <taxon>Polistes</taxon>
    </lineage>
</organism>
<evidence type="ECO:0000259" key="7">
    <source>
        <dbReference type="PROSITE" id="PS50850"/>
    </source>
</evidence>
<dbReference type="PANTHER" id="PTHR48021">
    <property type="match status" value="1"/>
</dbReference>
<evidence type="ECO:0000256" key="3">
    <source>
        <dbReference type="ARBA" id="ARBA00022989"/>
    </source>
</evidence>
<evidence type="ECO:0000256" key="2">
    <source>
        <dbReference type="ARBA" id="ARBA00022692"/>
    </source>
</evidence>
<gene>
    <name evidence="9" type="primary">LOC107068648</name>
</gene>
<sequence>MASERQRATNNLRIKGFNQHVGALVASLGGFGLGVSLGWCSSVTEGTRIKFIATIMEIGIIGNVLSVGACLGVLFAVWSFKFHHWINGIIKILLYVIGWSMISIGNENILLIITGRLICGIPGGMSCLLTPLFISEITDQKSRNRLLTLFQLLINCGIMYAFLMAHCLDGGNIIWRYSSSCGASCLILVLLLFIPATPFHQLAVEKDETRAKNSLRWYRNNRDENDHEMEELRQLATLRKTTKLQMTIGLMKNRQILHSFLMCFGVMMIQQFSGFSTFITYALTIFETQGSGLLNGSELTLVVALVQILSSIMAYMLIDILGRRILLTISSAFMGVFLALLGWFFGKRLEDPEYDDWYWWMPPAWISLYFLSLNLGVAPISWALIADSFPQQIKLIGAAFAAFSNWILSVLAMIVFSSLQTDDNIRKAVWLFAIVCWFGAIFCAILIKDNGKKSIHEIEKEFRIDNEINEMNENVTNQLPLPIIGIHENVLAKLSSSGGDFVFCVYLAFHVTCKRLK</sequence>
<dbReference type="Proteomes" id="UP000694924">
    <property type="component" value="Unplaced"/>
</dbReference>
<name>A0ABM1IKN6_POLDO</name>
<evidence type="ECO:0000313" key="9">
    <source>
        <dbReference type="RefSeq" id="XP_015180773.1"/>
    </source>
</evidence>
<feature type="transmembrane region" description="Helical" evidence="6">
    <location>
        <begin position="365"/>
        <end position="385"/>
    </location>
</feature>
<proteinExistence type="predicted"/>
<dbReference type="InterPro" id="IPR005828">
    <property type="entry name" value="MFS_sugar_transport-like"/>
</dbReference>
<dbReference type="GeneID" id="107068648"/>